<protein>
    <recommendedName>
        <fullName evidence="10">Peptidase M43 pregnancy-associated plasma-A domain-containing protein</fullName>
    </recommendedName>
</protein>
<dbReference type="PANTHER" id="PTHR47466:SF1">
    <property type="entry name" value="METALLOPROTEASE MEP1 (AFU_ORTHOLOGUE AFUA_1G07730)-RELATED"/>
    <property type="match status" value="1"/>
</dbReference>
<sequence length="278" mass="30870">MKFLVIFSALILAATSFTTTNWCLTRPYDPELDQEVSLQAKLSSNSARPYVTIPTHFHIITGFDGPEVVGDISDKVISKQLKVINNAFSKAGFKFSLASTDRTSNTGWFYHIYGTPQDRPVKTALKKGNSEHLNIYISSPPGGILGYSSYPQDYEADPIMDGIILHTEAIVEGKFENYNLGDILVHQVGHWLGLFHTFEGGCNAFDGDFVFDTPAEASPSFACSKKRDTCTGSAEFNGRDPVTNYMDLSDDSCRNTFSYGQTIRMKNMYNAYRKVAPT</sequence>
<comment type="caution">
    <text evidence="11">The sequence shown here is derived from an EMBL/GenBank/DDBJ whole genome shotgun (WGS) entry which is preliminary data.</text>
</comment>
<gene>
    <name evidence="11" type="ORF">HK099_007065</name>
</gene>
<evidence type="ECO:0000313" key="12">
    <source>
        <dbReference type="Proteomes" id="UP001211065"/>
    </source>
</evidence>
<evidence type="ECO:0000256" key="1">
    <source>
        <dbReference type="ARBA" id="ARBA00008721"/>
    </source>
</evidence>
<keyword evidence="5" id="KW-0378">Hydrolase</keyword>
<dbReference type="EMBL" id="JADGJW010000656">
    <property type="protein sequence ID" value="KAJ3214032.1"/>
    <property type="molecule type" value="Genomic_DNA"/>
</dbReference>
<keyword evidence="6" id="KW-0862">Zinc</keyword>
<dbReference type="Proteomes" id="UP001211065">
    <property type="component" value="Unassembled WGS sequence"/>
</dbReference>
<feature type="chain" id="PRO_5041958102" description="Peptidase M43 pregnancy-associated plasma-A domain-containing protein" evidence="9">
    <location>
        <begin position="17"/>
        <end position="278"/>
    </location>
</feature>
<keyword evidence="7" id="KW-0482">Metalloprotease</keyword>
<evidence type="ECO:0000256" key="6">
    <source>
        <dbReference type="ARBA" id="ARBA00022833"/>
    </source>
</evidence>
<dbReference type="Gene3D" id="3.40.390.10">
    <property type="entry name" value="Collagenase (Catalytic Domain)"/>
    <property type="match status" value="1"/>
</dbReference>
<keyword evidence="12" id="KW-1185">Reference proteome</keyword>
<keyword evidence="4 9" id="KW-0732">Signal</keyword>
<dbReference type="SUPFAM" id="SSF55486">
    <property type="entry name" value="Metalloproteases ('zincins'), catalytic domain"/>
    <property type="match status" value="1"/>
</dbReference>
<dbReference type="GO" id="GO:0006508">
    <property type="term" value="P:proteolysis"/>
    <property type="evidence" value="ECO:0007669"/>
    <property type="project" value="UniProtKB-KW"/>
</dbReference>
<evidence type="ECO:0000256" key="2">
    <source>
        <dbReference type="ARBA" id="ARBA00022670"/>
    </source>
</evidence>
<evidence type="ECO:0000256" key="8">
    <source>
        <dbReference type="ARBA" id="ARBA00023157"/>
    </source>
</evidence>
<dbReference type="GO" id="GO:0008237">
    <property type="term" value="F:metallopeptidase activity"/>
    <property type="evidence" value="ECO:0007669"/>
    <property type="project" value="UniProtKB-KW"/>
</dbReference>
<dbReference type="AlphaFoldDB" id="A0AAD5TXC9"/>
<dbReference type="Pfam" id="PF05572">
    <property type="entry name" value="Peptidase_M43"/>
    <property type="match status" value="1"/>
</dbReference>
<keyword evidence="8" id="KW-1015">Disulfide bond</keyword>
<comment type="similarity">
    <text evidence="1">Belongs to the peptidase M43B family.</text>
</comment>
<keyword evidence="2" id="KW-0645">Protease</keyword>
<accession>A0AAD5TXC9</accession>
<evidence type="ECO:0000256" key="3">
    <source>
        <dbReference type="ARBA" id="ARBA00022723"/>
    </source>
</evidence>
<feature type="domain" description="Peptidase M43 pregnancy-associated plasma-A" evidence="10">
    <location>
        <begin position="146"/>
        <end position="268"/>
    </location>
</feature>
<evidence type="ECO:0000313" key="11">
    <source>
        <dbReference type="EMBL" id="KAJ3214032.1"/>
    </source>
</evidence>
<evidence type="ECO:0000256" key="9">
    <source>
        <dbReference type="SAM" id="SignalP"/>
    </source>
</evidence>
<keyword evidence="3" id="KW-0479">Metal-binding</keyword>
<name>A0AAD5TXC9_9FUNG</name>
<reference evidence="11" key="1">
    <citation type="submission" date="2020-05" db="EMBL/GenBank/DDBJ databases">
        <title>Phylogenomic resolution of chytrid fungi.</title>
        <authorList>
            <person name="Stajich J.E."/>
            <person name="Amses K."/>
            <person name="Simmons R."/>
            <person name="Seto K."/>
            <person name="Myers J."/>
            <person name="Bonds A."/>
            <person name="Quandt C.A."/>
            <person name="Barry K."/>
            <person name="Liu P."/>
            <person name="Grigoriev I."/>
            <person name="Longcore J.E."/>
            <person name="James T.Y."/>
        </authorList>
    </citation>
    <scope>NUCLEOTIDE SEQUENCE</scope>
    <source>
        <strain evidence="11">JEL0476</strain>
    </source>
</reference>
<proteinExistence type="inferred from homology"/>
<dbReference type="CDD" id="cd04275">
    <property type="entry name" value="ZnMc_pappalysin_like"/>
    <property type="match status" value="1"/>
</dbReference>
<organism evidence="11 12">
    <name type="scientific">Clydaea vesicula</name>
    <dbReference type="NCBI Taxonomy" id="447962"/>
    <lineage>
        <taxon>Eukaryota</taxon>
        <taxon>Fungi</taxon>
        <taxon>Fungi incertae sedis</taxon>
        <taxon>Chytridiomycota</taxon>
        <taxon>Chytridiomycota incertae sedis</taxon>
        <taxon>Chytridiomycetes</taxon>
        <taxon>Lobulomycetales</taxon>
        <taxon>Lobulomycetaceae</taxon>
        <taxon>Clydaea</taxon>
    </lineage>
</organism>
<dbReference type="InterPro" id="IPR024079">
    <property type="entry name" value="MetalloPept_cat_dom_sf"/>
</dbReference>
<dbReference type="GO" id="GO:0046872">
    <property type="term" value="F:metal ion binding"/>
    <property type="evidence" value="ECO:0007669"/>
    <property type="project" value="UniProtKB-KW"/>
</dbReference>
<evidence type="ECO:0000256" key="4">
    <source>
        <dbReference type="ARBA" id="ARBA00022729"/>
    </source>
</evidence>
<evidence type="ECO:0000256" key="7">
    <source>
        <dbReference type="ARBA" id="ARBA00023049"/>
    </source>
</evidence>
<evidence type="ECO:0000259" key="10">
    <source>
        <dbReference type="Pfam" id="PF05572"/>
    </source>
</evidence>
<evidence type="ECO:0000256" key="5">
    <source>
        <dbReference type="ARBA" id="ARBA00022801"/>
    </source>
</evidence>
<dbReference type="PANTHER" id="PTHR47466">
    <property type="match status" value="1"/>
</dbReference>
<feature type="signal peptide" evidence="9">
    <location>
        <begin position="1"/>
        <end position="16"/>
    </location>
</feature>
<dbReference type="InterPro" id="IPR008754">
    <property type="entry name" value="Peptidase_M43"/>
</dbReference>